<dbReference type="SUPFAM" id="SSF55455">
    <property type="entry name" value="SRF-like"/>
    <property type="match status" value="1"/>
</dbReference>
<dbReference type="Gene3D" id="3.40.1810.10">
    <property type="entry name" value="Transcription factor, MADS-box"/>
    <property type="match status" value="1"/>
</dbReference>
<reference evidence="8" key="1">
    <citation type="journal article" date="2017" name="Front. Plant Sci.">
        <title>Climate Clever Clovers: New Paradigm to Reduce the Environmental Footprint of Ruminants by Breeding Low Methanogenic Forages Utilizing Haplotype Variation.</title>
        <authorList>
            <person name="Kaur P."/>
            <person name="Appels R."/>
            <person name="Bayer P.E."/>
            <person name="Keeble-Gagnere G."/>
            <person name="Wang J."/>
            <person name="Hirakawa H."/>
            <person name="Shirasawa K."/>
            <person name="Vercoe P."/>
            <person name="Stefanova K."/>
            <person name="Durmic Z."/>
            <person name="Nichols P."/>
            <person name="Revell C."/>
            <person name="Isobe S.N."/>
            <person name="Edwards D."/>
            <person name="Erskine W."/>
        </authorList>
    </citation>
    <scope>NUCLEOTIDE SEQUENCE [LARGE SCALE GENOMIC DNA]</scope>
    <source>
        <strain evidence="8">cv. Daliak</strain>
    </source>
</reference>
<dbReference type="PANTHER" id="PTHR11945:SF818">
    <property type="entry name" value="AGAMOUS-LIKE MADS-BOX PROTEIN AGL62"/>
    <property type="match status" value="1"/>
</dbReference>
<dbReference type="PANTHER" id="PTHR11945">
    <property type="entry name" value="MADS BOX PROTEIN"/>
    <property type="match status" value="1"/>
</dbReference>
<dbReference type="Gene3D" id="6.10.140.920">
    <property type="match status" value="1"/>
</dbReference>
<dbReference type="FunFam" id="3.40.1810.10:FF:000006">
    <property type="entry name" value="Agamous-like MADS-box protein AGL62"/>
    <property type="match status" value="1"/>
</dbReference>
<dbReference type="EMBL" id="DF973551">
    <property type="protein sequence ID" value="GAU34284.1"/>
    <property type="molecule type" value="Genomic_DNA"/>
</dbReference>
<comment type="subcellular location">
    <subcellularLocation>
        <location evidence="1">Nucleus</location>
    </subcellularLocation>
</comment>
<accession>A0A2Z6MNX7</accession>
<keyword evidence="2" id="KW-0805">Transcription regulation</keyword>
<dbReference type="OrthoDB" id="1933443at2759"/>
<keyword evidence="4" id="KW-0804">Transcription</keyword>
<dbReference type="PROSITE" id="PS50066">
    <property type="entry name" value="MADS_BOX_2"/>
    <property type="match status" value="1"/>
</dbReference>
<dbReference type="GO" id="GO:0005634">
    <property type="term" value="C:nucleus"/>
    <property type="evidence" value="ECO:0007669"/>
    <property type="project" value="UniProtKB-SubCell"/>
</dbReference>
<sequence>MSSGKKTQGRQKVEIKRMTNKRDMQVTFTKRRSGLFKKASELCTLCDADVALVVFSPSEKVYSFGYPNVDTVIDRYLSRVPHQNNGTIGFVEAQRSANIHELNSQLTRINNILDIEKRRMDELSQIQNMTEAQYWWARPFDGMNRDQLEFLMKNYENMKNLIAQHGNRHVIQGAPTKIVPFFGGNGSSSNMFVHHQPNPPQTQIFPAQFFENPMLQPHLFGFNNIGGGGGGYGSSGFS</sequence>
<evidence type="ECO:0000313" key="8">
    <source>
        <dbReference type="Proteomes" id="UP000242715"/>
    </source>
</evidence>
<name>A0A2Z6MNX7_TRISU</name>
<keyword evidence="8" id="KW-1185">Reference proteome</keyword>
<dbReference type="GO" id="GO:0045944">
    <property type="term" value="P:positive regulation of transcription by RNA polymerase II"/>
    <property type="evidence" value="ECO:0007669"/>
    <property type="project" value="InterPro"/>
</dbReference>
<dbReference type="CDD" id="cd00265">
    <property type="entry name" value="MADS_MEF2_like"/>
    <property type="match status" value="1"/>
</dbReference>
<organism evidence="7 8">
    <name type="scientific">Trifolium subterraneum</name>
    <name type="common">Subterranean clover</name>
    <dbReference type="NCBI Taxonomy" id="3900"/>
    <lineage>
        <taxon>Eukaryota</taxon>
        <taxon>Viridiplantae</taxon>
        <taxon>Streptophyta</taxon>
        <taxon>Embryophyta</taxon>
        <taxon>Tracheophyta</taxon>
        <taxon>Spermatophyta</taxon>
        <taxon>Magnoliopsida</taxon>
        <taxon>eudicotyledons</taxon>
        <taxon>Gunneridae</taxon>
        <taxon>Pentapetalae</taxon>
        <taxon>rosids</taxon>
        <taxon>fabids</taxon>
        <taxon>Fabales</taxon>
        <taxon>Fabaceae</taxon>
        <taxon>Papilionoideae</taxon>
        <taxon>50 kb inversion clade</taxon>
        <taxon>NPAAA clade</taxon>
        <taxon>Hologalegina</taxon>
        <taxon>IRL clade</taxon>
        <taxon>Trifolieae</taxon>
        <taxon>Trifolium</taxon>
    </lineage>
</organism>
<dbReference type="GO" id="GO:0000981">
    <property type="term" value="F:DNA-binding transcription factor activity, RNA polymerase II-specific"/>
    <property type="evidence" value="ECO:0007669"/>
    <property type="project" value="TreeGrafter"/>
</dbReference>
<evidence type="ECO:0000256" key="2">
    <source>
        <dbReference type="ARBA" id="ARBA00023015"/>
    </source>
</evidence>
<dbReference type="InterPro" id="IPR036879">
    <property type="entry name" value="TF_MADSbox_sf"/>
</dbReference>
<keyword evidence="3" id="KW-0238">DNA-binding</keyword>
<evidence type="ECO:0000256" key="3">
    <source>
        <dbReference type="ARBA" id="ARBA00023125"/>
    </source>
</evidence>
<gene>
    <name evidence="7" type="ORF">TSUD_321310</name>
</gene>
<evidence type="ECO:0000256" key="5">
    <source>
        <dbReference type="ARBA" id="ARBA00023242"/>
    </source>
</evidence>
<dbReference type="InterPro" id="IPR002100">
    <property type="entry name" value="TF_MADSbox"/>
</dbReference>
<evidence type="ECO:0000256" key="4">
    <source>
        <dbReference type="ARBA" id="ARBA00023163"/>
    </source>
</evidence>
<protein>
    <recommendedName>
        <fullName evidence="6">MADS-box domain-containing protein</fullName>
    </recommendedName>
</protein>
<dbReference type="SMART" id="SM00432">
    <property type="entry name" value="MADS"/>
    <property type="match status" value="1"/>
</dbReference>
<evidence type="ECO:0000313" key="7">
    <source>
        <dbReference type="EMBL" id="GAU34284.1"/>
    </source>
</evidence>
<dbReference type="GO" id="GO:0046983">
    <property type="term" value="F:protein dimerization activity"/>
    <property type="evidence" value="ECO:0007669"/>
    <property type="project" value="InterPro"/>
</dbReference>
<dbReference type="InterPro" id="IPR033896">
    <property type="entry name" value="MEF2-like_N"/>
</dbReference>
<dbReference type="Pfam" id="PF00319">
    <property type="entry name" value="SRF-TF"/>
    <property type="match status" value="1"/>
</dbReference>
<dbReference type="GO" id="GO:0000978">
    <property type="term" value="F:RNA polymerase II cis-regulatory region sequence-specific DNA binding"/>
    <property type="evidence" value="ECO:0007669"/>
    <property type="project" value="TreeGrafter"/>
</dbReference>
<dbReference type="AlphaFoldDB" id="A0A2Z6MNX7"/>
<evidence type="ECO:0000256" key="1">
    <source>
        <dbReference type="ARBA" id="ARBA00004123"/>
    </source>
</evidence>
<dbReference type="Proteomes" id="UP000242715">
    <property type="component" value="Unassembled WGS sequence"/>
</dbReference>
<keyword evidence="5" id="KW-0539">Nucleus</keyword>
<feature type="domain" description="MADS-box" evidence="6">
    <location>
        <begin position="8"/>
        <end position="68"/>
    </location>
</feature>
<dbReference type="PRINTS" id="PR00404">
    <property type="entry name" value="MADSDOMAIN"/>
</dbReference>
<proteinExistence type="predicted"/>
<evidence type="ECO:0000259" key="6">
    <source>
        <dbReference type="PROSITE" id="PS50066"/>
    </source>
</evidence>